<gene>
    <name evidence="1" type="ORF">QPX54_06205</name>
</gene>
<sequence>MHLIKKTHQHRRDFDGIFACAYCGHEELKRGCYDDAHFHENVIPGWECKKCKKTGGGIETRPSIPADMII</sequence>
<evidence type="ECO:0000313" key="2">
    <source>
        <dbReference type="Proteomes" id="UP001226160"/>
    </source>
</evidence>
<protein>
    <submittedName>
        <fullName evidence="1">Uncharacterized protein</fullName>
    </submittedName>
</protein>
<dbReference type="AlphaFoldDB" id="A0AAP4BVI0"/>
<reference evidence="1" key="1">
    <citation type="submission" date="2023-05" db="EMBL/GenBank/DDBJ databases">
        <title>Metabolic capabilities are highly conserved among human nasal-associated Corynebacterium species in pangenomic analyses.</title>
        <authorList>
            <person name="Tran T.H."/>
            <person name="Roberts A.Q."/>
            <person name="Escapa I.F."/>
            <person name="Gao W."/>
            <person name="Conlan S."/>
            <person name="Kong H."/>
            <person name="Segre J.A."/>
            <person name="Kelly M.S."/>
            <person name="Lemon K.P."/>
        </authorList>
    </citation>
    <scope>NUCLEOTIDE SEQUENCE</scope>
    <source>
        <strain evidence="1">KPL2654</strain>
    </source>
</reference>
<name>A0AAP4BVI0_9CORY</name>
<comment type="caution">
    <text evidence="1">The sequence shown here is derived from an EMBL/GenBank/DDBJ whole genome shotgun (WGS) entry which is preliminary data.</text>
</comment>
<evidence type="ECO:0000313" key="1">
    <source>
        <dbReference type="EMBL" id="MDK4326104.1"/>
    </source>
</evidence>
<proteinExistence type="predicted"/>
<dbReference type="EMBL" id="JASNVP010000005">
    <property type="protein sequence ID" value="MDK4326104.1"/>
    <property type="molecule type" value="Genomic_DNA"/>
</dbReference>
<dbReference type="Proteomes" id="UP001226160">
    <property type="component" value="Unassembled WGS sequence"/>
</dbReference>
<organism evidence="1 2">
    <name type="scientific">Corynebacterium propinquum</name>
    <dbReference type="NCBI Taxonomy" id="43769"/>
    <lineage>
        <taxon>Bacteria</taxon>
        <taxon>Bacillati</taxon>
        <taxon>Actinomycetota</taxon>
        <taxon>Actinomycetes</taxon>
        <taxon>Mycobacteriales</taxon>
        <taxon>Corynebacteriaceae</taxon>
        <taxon>Corynebacterium</taxon>
    </lineage>
</organism>
<accession>A0AAP4BVI0</accession>